<name>A0ACC1MZ65_9HYPO</name>
<reference evidence="1" key="1">
    <citation type="submission" date="2022-08" db="EMBL/GenBank/DDBJ databases">
        <title>Genome Sequence of Lecanicillium fungicola.</title>
        <authorList>
            <person name="Buettner E."/>
        </authorList>
    </citation>
    <scope>NUCLEOTIDE SEQUENCE</scope>
    <source>
        <strain evidence="1">Babe33</strain>
    </source>
</reference>
<comment type="caution">
    <text evidence="1">The sequence shown here is derived from an EMBL/GenBank/DDBJ whole genome shotgun (WGS) entry which is preliminary data.</text>
</comment>
<keyword evidence="2" id="KW-1185">Reference proteome</keyword>
<sequence length="870" mass="98793">MATINMATINMVTINMVTINMATLIHLVGHHSATPGPMAVILDADFIAEQHSFQNLPHQYQSQDHTGDYSLDPEFMKAHGPHQEGYPQPQRDGNAQYNQLEDHQLQDQGSYRDNSEQPPMAGPGIKRWKTVKQVLLYRGNLVLDCPVPPVLLQQVPHGERDEFTHMRYSAATCDPSDFYNENFTLRQKLFSKPRHTELFIVVTMYNEDDVLFTRTMIGVFKNIEYMCNRPNSKTWGKEAWKKIVVCIVSDGRAKINPRTKAVLSALGVYQEGIAKQQVNGKDVTAHIYEYTTQTHLTLKNDVVGLVHRRQPVQLLFCLKEKNQKKINSHRWFFQAFGRVLDPNICVLIDAGTRPGGNSIYHLWKAFDLEPMCGGACGEIKAMLGKGGKNLLNPLVATQNFEYKMSNILDKPLESAFGFISVLPGAFSAYRYIALQNDKNGQGPLEKYFLGETLHGGSTAGLFESNMYLAEDRILCFELVTKRNCHWILQYVKSATGETDVPDTVTELVLQRRRWLNGSFFAAIYAIAHFYEFFRSDHSILRKMAFFVEFVFNTINMIFAWFAIGNFFLVFKILTSSLSAKDLLGRTGQILSIVFTWFYGVTLMTCFVLSMGNRPAGSGRLYTLMVWFWALLMIYLMFAAIFISVNAIITELHDKAFTITQLFTNKLFATLIVSVMSTFGIWLIASLIMFDPWHMFTSFIQYMLLTPTYTNVLNVYAFCNTHDVSWGTKGDDKVEKLPSVNTKDGAGKTDLPDEGDLNAQYQRELQVFATKFKKVNSPPTASQLQEKQMDYYRGVRTGVVLMWMLSNFAIAAVVLSSAGIEDVTPNTTQEEQRSKRTTIYMGIVLWSVAVLSGFKFLGAMWFLIVRMFRGV</sequence>
<dbReference type="EMBL" id="JANJQO010001258">
    <property type="protein sequence ID" value="KAJ2971843.1"/>
    <property type="molecule type" value="Genomic_DNA"/>
</dbReference>
<evidence type="ECO:0000313" key="1">
    <source>
        <dbReference type="EMBL" id="KAJ2971843.1"/>
    </source>
</evidence>
<proteinExistence type="predicted"/>
<accession>A0ACC1MZ65</accession>
<gene>
    <name evidence="1" type="ORF">NQ176_g7495</name>
</gene>
<evidence type="ECO:0000313" key="2">
    <source>
        <dbReference type="Proteomes" id="UP001143910"/>
    </source>
</evidence>
<organism evidence="1 2">
    <name type="scientific">Zarea fungicola</name>
    <dbReference type="NCBI Taxonomy" id="93591"/>
    <lineage>
        <taxon>Eukaryota</taxon>
        <taxon>Fungi</taxon>
        <taxon>Dikarya</taxon>
        <taxon>Ascomycota</taxon>
        <taxon>Pezizomycotina</taxon>
        <taxon>Sordariomycetes</taxon>
        <taxon>Hypocreomycetidae</taxon>
        <taxon>Hypocreales</taxon>
        <taxon>Cordycipitaceae</taxon>
        <taxon>Zarea</taxon>
    </lineage>
</organism>
<protein>
    <submittedName>
        <fullName evidence="1">Uncharacterized protein</fullName>
    </submittedName>
</protein>
<dbReference type="Proteomes" id="UP001143910">
    <property type="component" value="Unassembled WGS sequence"/>
</dbReference>